<dbReference type="PANTHER" id="PTHR31527:SF0">
    <property type="entry name" value="RE64534P"/>
    <property type="match status" value="1"/>
</dbReference>
<name>A0A1Y1Z325_9PLEO</name>
<dbReference type="Proteomes" id="UP000193144">
    <property type="component" value="Unassembled WGS sequence"/>
</dbReference>
<evidence type="ECO:0000313" key="2">
    <source>
        <dbReference type="EMBL" id="ORY04690.1"/>
    </source>
</evidence>
<dbReference type="EMBL" id="MCFA01000133">
    <property type="protein sequence ID" value="ORY04690.1"/>
    <property type="molecule type" value="Genomic_DNA"/>
</dbReference>
<evidence type="ECO:0000313" key="3">
    <source>
        <dbReference type="Proteomes" id="UP000193144"/>
    </source>
</evidence>
<dbReference type="OrthoDB" id="504708at2759"/>
<evidence type="ECO:0000259" key="1">
    <source>
        <dbReference type="Pfam" id="PF09347"/>
    </source>
</evidence>
<comment type="caution">
    <text evidence="2">The sequence shown here is derived from an EMBL/GenBank/DDBJ whole genome shotgun (WGS) entry which is preliminary data.</text>
</comment>
<dbReference type="AlphaFoldDB" id="A0A1Y1Z325"/>
<protein>
    <recommendedName>
        <fullName evidence="1">DUF1989 domain-containing protein</fullName>
    </recommendedName>
</protein>
<sequence>MIDLYRSCTSQLQDSPPSRNVPSCQHDAFTHLPRHSHCDYVLAPSSLSPSNCHFLTSNPTLAMRIAMPPRSGPSPPTHPSPSAYTTVSKTLIPAAHGHAFSLPASSRFRIIDIHGEQVVDLMAWINPNPPSTPTPFTLTRLEKLSTAYTRYHLSGVTPAIGEYLWTNADRPILQVTEDTVKVHDMTFMSCFPGLYEKKGLVGHRSCAENITSAMRKAGFMSTVGEGDGEDKGLLEISGTDPFNCFQNTPNYSLKRLGSSRKGDYVEFEAVEDVVVAVSCCPYDLEGFNGGEITDVAIEVLERN</sequence>
<keyword evidence="3" id="KW-1185">Reference proteome</keyword>
<organism evidence="2 3">
    <name type="scientific">Clohesyomyces aquaticus</name>
    <dbReference type="NCBI Taxonomy" id="1231657"/>
    <lineage>
        <taxon>Eukaryota</taxon>
        <taxon>Fungi</taxon>
        <taxon>Dikarya</taxon>
        <taxon>Ascomycota</taxon>
        <taxon>Pezizomycotina</taxon>
        <taxon>Dothideomycetes</taxon>
        <taxon>Pleosporomycetidae</taxon>
        <taxon>Pleosporales</taxon>
        <taxon>Lindgomycetaceae</taxon>
        <taxon>Clohesyomyces</taxon>
    </lineage>
</organism>
<proteinExistence type="predicted"/>
<gene>
    <name evidence="2" type="ORF">BCR34DRAFT_572548</name>
</gene>
<dbReference type="PANTHER" id="PTHR31527">
    <property type="entry name" value="RE64534P"/>
    <property type="match status" value="1"/>
</dbReference>
<dbReference type="InterPro" id="IPR018959">
    <property type="entry name" value="DUF1989"/>
</dbReference>
<reference evidence="2 3" key="1">
    <citation type="submission" date="2016-07" db="EMBL/GenBank/DDBJ databases">
        <title>Pervasive Adenine N6-methylation of Active Genes in Fungi.</title>
        <authorList>
            <consortium name="DOE Joint Genome Institute"/>
            <person name="Mondo S.J."/>
            <person name="Dannebaum R.O."/>
            <person name="Kuo R.C."/>
            <person name="Labutti K."/>
            <person name="Haridas S."/>
            <person name="Kuo A."/>
            <person name="Salamov A."/>
            <person name="Ahrendt S.R."/>
            <person name="Lipzen A."/>
            <person name="Sullivan W."/>
            <person name="Andreopoulos W.B."/>
            <person name="Clum A."/>
            <person name="Lindquist E."/>
            <person name="Daum C."/>
            <person name="Ramamoorthy G.K."/>
            <person name="Gryganskyi A."/>
            <person name="Culley D."/>
            <person name="Magnuson J.K."/>
            <person name="James T.Y."/>
            <person name="O'Malley M.A."/>
            <person name="Stajich J.E."/>
            <person name="Spatafora J.W."/>
            <person name="Visel A."/>
            <person name="Grigoriev I.V."/>
        </authorList>
    </citation>
    <scope>NUCLEOTIDE SEQUENCE [LARGE SCALE GENOMIC DNA]</scope>
    <source>
        <strain evidence="2 3">CBS 115471</strain>
    </source>
</reference>
<accession>A0A1Y1Z325</accession>
<feature type="domain" description="DUF1989" evidence="1">
    <location>
        <begin position="91"/>
        <end position="274"/>
    </location>
</feature>
<dbReference type="Pfam" id="PF09347">
    <property type="entry name" value="DUF1989"/>
    <property type="match status" value="1"/>
</dbReference>